<evidence type="ECO:0000259" key="5">
    <source>
        <dbReference type="Pfam" id="PF01258"/>
    </source>
</evidence>
<dbReference type="RefSeq" id="WP_402386825.1">
    <property type="nucleotide sequence ID" value="NZ_JBIUYY010000018.1"/>
</dbReference>
<evidence type="ECO:0000256" key="3">
    <source>
        <dbReference type="ARBA" id="ARBA00022833"/>
    </source>
</evidence>
<evidence type="ECO:0000313" key="6">
    <source>
        <dbReference type="EMBL" id="MFJ2825475.1"/>
    </source>
</evidence>
<protein>
    <submittedName>
        <fullName evidence="6">TraR/DksA family transcriptional regulator</fullName>
    </submittedName>
</protein>
<name>A0ABW8EU84_STRT5</name>
<gene>
    <name evidence="6" type="ORF">ACIO7M_30815</name>
</gene>
<dbReference type="SUPFAM" id="SSF57716">
    <property type="entry name" value="Glucocorticoid receptor-like (DNA-binding domain)"/>
    <property type="match status" value="1"/>
</dbReference>
<dbReference type="Gene3D" id="1.20.120.910">
    <property type="entry name" value="DksA, coiled-coil domain"/>
    <property type="match status" value="1"/>
</dbReference>
<proteinExistence type="predicted"/>
<evidence type="ECO:0000256" key="4">
    <source>
        <dbReference type="PROSITE-ProRule" id="PRU00510"/>
    </source>
</evidence>
<dbReference type="PROSITE" id="PS51128">
    <property type="entry name" value="ZF_DKSA_2"/>
    <property type="match status" value="1"/>
</dbReference>
<comment type="caution">
    <text evidence="6">The sequence shown here is derived from an EMBL/GenBank/DDBJ whole genome shotgun (WGS) entry which is preliminary data.</text>
</comment>
<sequence length="121" mass="13679">MNHQTVKGPSAHLSFEDLTALQENLHEQLLFRREQLRRIAAASQAQEPPGRRSPGQVEVQVKLAASARMVLTDVQAALQRIAEGRYGICHLCRRPIDRDRLAIVPQARYCARCQQVREAGR</sequence>
<keyword evidence="3" id="KW-0862">Zinc</keyword>
<keyword evidence="1" id="KW-0479">Metal-binding</keyword>
<evidence type="ECO:0000313" key="7">
    <source>
        <dbReference type="Proteomes" id="UP001617351"/>
    </source>
</evidence>
<feature type="domain" description="Zinc finger DksA/TraR C4-type" evidence="5">
    <location>
        <begin position="84"/>
        <end position="118"/>
    </location>
</feature>
<dbReference type="Proteomes" id="UP001617351">
    <property type="component" value="Unassembled WGS sequence"/>
</dbReference>
<reference evidence="6 7" key="1">
    <citation type="submission" date="2024-10" db="EMBL/GenBank/DDBJ databases">
        <title>The Natural Products Discovery Center: Release of the First 8490 Sequenced Strains for Exploring Actinobacteria Biosynthetic Diversity.</title>
        <authorList>
            <person name="Kalkreuter E."/>
            <person name="Kautsar S.A."/>
            <person name="Yang D."/>
            <person name="Bader C.D."/>
            <person name="Teijaro C.N."/>
            <person name="Fluegel L."/>
            <person name="Davis C.M."/>
            <person name="Simpson J.R."/>
            <person name="Lauterbach L."/>
            <person name="Steele A.D."/>
            <person name="Gui C."/>
            <person name="Meng S."/>
            <person name="Li G."/>
            <person name="Viehrig K."/>
            <person name="Ye F."/>
            <person name="Su P."/>
            <person name="Kiefer A.F."/>
            <person name="Nichols A."/>
            <person name="Cepeda A.J."/>
            <person name="Yan W."/>
            <person name="Fan B."/>
            <person name="Jiang Y."/>
            <person name="Adhikari A."/>
            <person name="Zheng C.-J."/>
            <person name="Schuster L."/>
            <person name="Cowan T.M."/>
            <person name="Smanski M.J."/>
            <person name="Chevrette M.G."/>
            <person name="De Carvalho L.P.S."/>
            <person name="Shen B."/>
        </authorList>
    </citation>
    <scope>NUCLEOTIDE SEQUENCE [LARGE SCALE GENOMIC DNA]</scope>
    <source>
        <strain evidence="6 7">NPDC087220</strain>
    </source>
</reference>
<dbReference type="PANTHER" id="PTHR33823">
    <property type="entry name" value="RNA POLYMERASE-BINDING TRANSCRIPTION FACTOR DKSA-RELATED"/>
    <property type="match status" value="1"/>
</dbReference>
<organism evidence="6 7">
    <name type="scientific">Streptomyces toxytricini</name>
    <name type="common">Actinomyces toxytricini</name>
    <dbReference type="NCBI Taxonomy" id="67369"/>
    <lineage>
        <taxon>Bacteria</taxon>
        <taxon>Bacillati</taxon>
        <taxon>Actinomycetota</taxon>
        <taxon>Actinomycetes</taxon>
        <taxon>Kitasatosporales</taxon>
        <taxon>Streptomycetaceae</taxon>
        <taxon>Streptomyces</taxon>
    </lineage>
</organism>
<dbReference type="PANTHER" id="PTHR33823:SF4">
    <property type="entry name" value="GENERAL STRESS PROTEIN 16O"/>
    <property type="match status" value="1"/>
</dbReference>
<keyword evidence="7" id="KW-1185">Reference proteome</keyword>
<dbReference type="EMBL" id="JBIUYY010000018">
    <property type="protein sequence ID" value="MFJ2825475.1"/>
    <property type="molecule type" value="Genomic_DNA"/>
</dbReference>
<accession>A0ABW8EU84</accession>
<dbReference type="InterPro" id="IPR000962">
    <property type="entry name" value="Znf_DskA_TraR"/>
</dbReference>
<evidence type="ECO:0000256" key="2">
    <source>
        <dbReference type="ARBA" id="ARBA00022771"/>
    </source>
</evidence>
<feature type="zinc finger region" description="dksA C4-type" evidence="4">
    <location>
        <begin position="89"/>
        <end position="113"/>
    </location>
</feature>
<dbReference type="Pfam" id="PF01258">
    <property type="entry name" value="zf-dskA_traR"/>
    <property type="match status" value="1"/>
</dbReference>
<evidence type="ECO:0000256" key="1">
    <source>
        <dbReference type="ARBA" id="ARBA00022723"/>
    </source>
</evidence>
<keyword evidence="2" id="KW-0863">Zinc-finger</keyword>